<feature type="compositionally biased region" description="Low complexity" evidence="1">
    <location>
        <begin position="286"/>
        <end position="307"/>
    </location>
</feature>
<feature type="compositionally biased region" description="Low complexity" evidence="1">
    <location>
        <begin position="341"/>
        <end position="358"/>
    </location>
</feature>
<comment type="caution">
    <text evidence="3">The sequence shown here is derived from an EMBL/GenBank/DDBJ whole genome shotgun (WGS) entry which is preliminary data.</text>
</comment>
<feature type="compositionally biased region" description="Pro residues" evidence="1">
    <location>
        <begin position="237"/>
        <end position="248"/>
    </location>
</feature>
<evidence type="ECO:0000313" key="4">
    <source>
        <dbReference type="Proteomes" id="UP001218218"/>
    </source>
</evidence>
<reference evidence="3" key="1">
    <citation type="submission" date="2023-03" db="EMBL/GenBank/DDBJ databases">
        <title>Massive genome expansion in bonnet fungi (Mycena s.s.) driven by repeated elements and novel gene families across ecological guilds.</title>
        <authorList>
            <consortium name="Lawrence Berkeley National Laboratory"/>
            <person name="Harder C.B."/>
            <person name="Miyauchi S."/>
            <person name="Viragh M."/>
            <person name="Kuo A."/>
            <person name="Thoen E."/>
            <person name="Andreopoulos B."/>
            <person name="Lu D."/>
            <person name="Skrede I."/>
            <person name="Drula E."/>
            <person name="Henrissat B."/>
            <person name="Morin E."/>
            <person name="Kohler A."/>
            <person name="Barry K."/>
            <person name="LaButti K."/>
            <person name="Morin E."/>
            <person name="Salamov A."/>
            <person name="Lipzen A."/>
            <person name="Mereny Z."/>
            <person name="Hegedus B."/>
            <person name="Baldrian P."/>
            <person name="Stursova M."/>
            <person name="Weitz H."/>
            <person name="Taylor A."/>
            <person name="Grigoriev I.V."/>
            <person name="Nagy L.G."/>
            <person name="Martin F."/>
            <person name="Kauserud H."/>
        </authorList>
    </citation>
    <scope>NUCLEOTIDE SEQUENCE</scope>
    <source>
        <strain evidence="3">CBHHK002</strain>
    </source>
</reference>
<sequence length="1177" mass="126560">MSSRAASGRKRLRPAQIATPSLSTLSESIQPASAHDIGHRTHYTSPQPYRAPIPLSPSPSTLSSLSGFPSPRQFPSQLLPSRDSMQRRPEGGELTPYPPPSQSQTYQPPPARRDKSVHFQPANPAPEAPRSPAPSYNTLSSTNFSSDSEAEGDSRRPPRPRALPPYPSHPPVSTGWAALSDVKVASATAVPPRYPEDGHQQMHPYPSPPLSFDSRSRSESVASSSRLPPTPERPERGPQPPHYSPPSSPRLVPSHLRLPVGPGAISPQYQNQNWPTTHYSRDAAYPTPQTSSFSSPSTSLASLPAISPDRKLYRNGSNLSGSSDSTSGGSLVRRGNPAMESSQSVATSSSGRSTRSIPSPTPPTSPAPAPATTPFVFPSSRSRGRPNNPTPGVSGFKFRGSRKPKAKAANVQVLAPGTPLPSEGVFTASPPPPNSNVRHAAPPPNLRDAPTPSVSSGSSGAAAAPAPTFYFPGSRTRAHPKSPTQFALGKTSKSRFLKLGLGSKKAVAAEPAAPAPWVAPLERRESSSPMQRTLSMLPPEEEQYAEYAAAMQQRRGSYEDFDAANRDSTLVQPPSPQVVTKIGTYPLDAYDAGLIESDRQTSELLRKVNSTNTPSFHNYGGRPPRTVLDLGCGAGHWMLDAAMAWRNSGTQVIGFDMVDTTKGMWPVAQRQGIVDNIKFVRGNFVKQPLPFPDGSFQLVRMASLALCIPHERWEFVLDQVWRVLAVGGRLEFVDDQVFFPYGKPPQLNPAPNSRPPSGVPTLDTMIPSTGFSRMSLADVVNPNAMADELGDTDSQVYDLYGVEEEDEERENSDTDTLASGRRLETPTPHTRSSSRSSRSAASLHSMLGGDPEAWHAQAAAARELEALFEHMMNTKFGIHLRPSDFVGEMLMRVFGGVKEMTALHLTLAPPEHGEGQGQQRPASMGGRPGSGRFERAQAAGVAGAGADDTLGHCPGLILWPSTFIPMPPPELEAHVSKHLRALLSCKSALIDYASEVADLGEGDMQSEAAMEALWEYQNFLRERFNPPPDDPSRAMSDASSSAGDANSIHNSIFSVSSVGTEALDAMREYSSELNARFAVPPERARPARGSVQGAPTPTAKRGSVAESTSPAAATSTDSMQRPRKSRSRGSRGRDRASSVVTVAPPYSRVELTHVRSFYVYEAVKQAPDRFQVGGRMM</sequence>
<keyword evidence="4" id="KW-1185">Reference proteome</keyword>
<dbReference type="AlphaFoldDB" id="A0AAD6ZFC9"/>
<evidence type="ECO:0000313" key="3">
    <source>
        <dbReference type="EMBL" id="KAJ7320895.1"/>
    </source>
</evidence>
<feature type="compositionally biased region" description="Low complexity" evidence="1">
    <location>
        <begin position="831"/>
        <end position="842"/>
    </location>
</feature>
<feature type="compositionally biased region" description="Low complexity" evidence="1">
    <location>
        <begin position="316"/>
        <end position="330"/>
    </location>
</feature>
<proteinExistence type="predicted"/>
<feature type="compositionally biased region" description="Polar residues" evidence="1">
    <location>
        <begin position="135"/>
        <end position="147"/>
    </location>
</feature>
<organism evidence="3 4">
    <name type="scientific">Mycena albidolilacea</name>
    <dbReference type="NCBI Taxonomy" id="1033008"/>
    <lineage>
        <taxon>Eukaryota</taxon>
        <taxon>Fungi</taxon>
        <taxon>Dikarya</taxon>
        <taxon>Basidiomycota</taxon>
        <taxon>Agaricomycotina</taxon>
        <taxon>Agaricomycetes</taxon>
        <taxon>Agaricomycetidae</taxon>
        <taxon>Agaricales</taxon>
        <taxon>Marasmiineae</taxon>
        <taxon>Mycenaceae</taxon>
        <taxon>Mycena</taxon>
    </lineage>
</organism>
<dbReference type="Proteomes" id="UP001218218">
    <property type="component" value="Unassembled WGS sequence"/>
</dbReference>
<feature type="compositionally biased region" description="Pro residues" evidence="1">
    <location>
        <begin position="123"/>
        <end position="132"/>
    </location>
</feature>
<dbReference type="Gene3D" id="3.40.50.150">
    <property type="entry name" value="Vaccinia Virus protein VP39"/>
    <property type="match status" value="1"/>
</dbReference>
<feature type="compositionally biased region" description="Polar residues" evidence="1">
    <location>
        <begin position="18"/>
        <end position="31"/>
    </location>
</feature>
<feature type="region of interest" description="Disordered" evidence="1">
    <location>
        <begin position="1"/>
        <end position="486"/>
    </location>
</feature>
<feature type="compositionally biased region" description="Basic residues" evidence="1">
    <location>
        <begin position="1121"/>
        <end position="1130"/>
    </location>
</feature>
<name>A0AAD6ZFC9_9AGAR</name>
<feature type="domain" description="Methyltransferase" evidence="2">
    <location>
        <begin position="627"/>
        <end position="728"/>
    </location>
</feature>
<feature type="compositionally biased region" description="Pro residues" evidence="1">
    <location>
        <begin position="160"/>
        <end position="170"/>
    </location>
</feature>
<dbReference type="SUPFAM" id="SSF53335">
    <property type="entry name" value="S-adenosyl-L-methionine-dependent methyltransferases"/>
    <property type="match status" value="1"/>
</dbReference>
<feature type="region of interest" description="Disordered" evidence="1">
    <location>
        <begin position="909"/>
        <end position="932"/>
    </location>
</feature>
<feature type="compositionally biased region" description="Low complexity" evidence="1">
    <location>
        <begin position="58"/>
        <end position="71"/>
    </location>
</feature>
<feature type="compositionally biased region" description="Low complexity" evidence="1">
    <location>
        <begin position="1104"/>
        <end position="1118"/>
    </location>
</feature>
<feature type="compositionally biased region" description="Polar residues" evidence="1">
    <location>
        <begin position="267"/>
        <end position="278"/>
    </location>
</feature>
<feature type="region of interest" description="Disordered" evidence="1">
    <location>
        <begin position="1080"/>
        <end position="1139"/>
    </location>
</feature>
<gene>
    <name evidence="3" type="ORF">DFH08DRAFT_389024</name>
</gene>
<accession>A0AAD6ZFC9</accession>
<feature type="compositionally biased region" description="Low complexity" evidence="1">
    <location>
        <begin position="1033"/>
        <end position="1046"/>
    </location>
</feature>
<dbReference type="CDD" id="cd02440">
    <property type="entry name" value="AdoMet_MTases"/>
    <property type="match status" value="1"/>
</dbReference>
<dbReference type="InterPro" id="IPR029063">
    <property type="entry name" value="SAM-dependent_MTases_sf"/>
</dbReference>
<dbReference type="EMBL" id="JARIHO010000053">
    <property type="protein sequence ID" value="KAJ7320895.1"/>
    <property type="molecule type" value="Genomic_DNA"/>
</dbReference>
<feature type="region of interest" description="Disordered" evidence="1">
    <location>
        <begin position="802"/>
        <end position="848"/>
    </location>
</feature>
<evidence type="ECO:0000259" key="2">
    <source>
        <dbReference type="Pfam" id="PF13649"/>
    </source>
</evidence>
<dbReference type="InterPro" id="IPR041698">
    <property type="entry name" value="Methyltransf_25"/>
</dbReference>
<feature type="region of interest" description="Disordered" evidence="1">
    <location>
        <begin position="1022"/>
        <end position="1046"/>
    </location>
</feature>
<dbReference type="Pfam" id="PF13649">
    <property type="entry name" value="Methyltransf_25"/>
    <property type="match status" value="1"/>
</dbReference>
<feature type="compositionally biased region" description="Pro residues" evidence="1">
    <location>
        <begin position="359"/>
        <end position="371"/>
    </location>
</feature>
<feature type="compositionally biased region" description="Low complexity" evidence="1">
    <location>
        <begin position="449"/>
        <end position="468"/>
    </location>
</feature>
<protein>
    <recommendedName>
        <fullName evidence="2">Methyltransferase domain-containing protein</fullName>
    </recommendedName>
</protein>
<evidence type="ECO:0000256" key="1">
    <source>
        <dbReference type="SAM" id="MobiDB-lite"/>
    </source>
</evidence>